<evidence type="ECO:0000313" key="1">
    <source>
        <dbReference type="EMBL" id="MBM6874381.1"/>
    </source>
</evidence>
<name>A0ABS2FZ08_FUSMR</name>
<protein>
    <submittedName>
        <fullName evidence="1">Phage tail protein I</fullName>
    </submittedName>
</protein>
<dbReference type="InterPro" id="IPR006521">
    <property type="entry name" value="Tail_protein_I"/>
</dbReference>
<dbReference type="RefSeq" id="WP_204715604.1">
    <property type="nucleotide sequence ID" value="NZ_JACJLT010000009.1"/>
</dbReference>
<sequence>MSKYNLQDTDYQLFFPENLKKYKNLKSLSLELEEQLKKEIISEVPKLAIFKNLELQPDEVLSELAYQYMIDNWQESLDREVKIKLIKNAYWSHSKKGTKKIIEDNLKKLGYPITVEEWFEYGGRPYTFKVTINHVNSDPDLIDKLLEIIDKYKNCRSIIDTTDIEINRPTQNFKLASFKTQEIEKEFIGVHKDIEKNNTFYIKNYRVMEVTKNV</sequence>
<dbReference type="Pfam" id="PF09684">
    <property type="entry name" value="Tail_P2_I"/>
    <property type="match status" value="1"/>
</dbReference>
<dbReference type="NCBIfam" id="TIGR01634">
    <property type="entry name" value="tail_P2_I"/>
    <property type="match status" value="1"/>
</dbReference>
<organism evidence="1 2">
    <name type="scientific">Fusobacterium mortiferum</name>
    <dbReference type="NCBI Taxonomy" id="850"/>
    <lineage>
        <taxon>Bacteria</taxon>
        <taxon>Fusobacteriati</taxon>
        <taxon>Fusobacteriota</taxon>
        <taxon>Fusobacteriia</taxon>
        <taxon>Fusobacteriales</taxon>
        <taxon>Fusobacteriaceae</taxon>
        <taxon>Fusobacterium</taxon>
    </lineage>
</organism>
<reference evidence="1 2" key="1">
    <citation type="journal article" date="2021" name="Sci. Rep.">
        <title>The distribution of antibiotic resistance genes in chicken gut microbiota commensals.</title>
        <authorList>
            <person name="Juricova H."/>
            <person name="Matiasovicova J."/>
            <person name="Kubasova T."/>
            <person name="Cejkova D."/>
            <person name="Rychlik I."/>
        </authorList>
    </citation>
    <scope>NUCLEOTIDE SEQUENCE [LARGE SCALE GENOMIC DNA]</scope>
    <source>
        <strain evidence="1 2">An425</strain>
    </source>
</reference>
<gene>
    <name evidence="1" type="ORF">H6A04_01670</name>
</gene>
<dbReference type="Proteomes" id="UP000728968">
    <property type="component" value="Unassembled WGS sequence"/>
</dbReference>
<evidence type="ECO:0000313" key="2">
    <source>
        <dbReference type="Proteomes" id="UP000728968"/>
    </source>
</evidence>
<dbReference type="EMBL" id="JACJLT010000009">
    <property type="protein sequence ID" value="MBM6874381.1"/>
    <property type="molecule type" value="Genomic_DNA"/>
</dbReference>
<comment type="caution">
    <text evidence="1">The sequence shown here is derived from an EMBL/GenBank/DDBJ whole genome shotgun (WGS) entry which is preliminary data.</text>
</comment>
<keyword evidence="2" id="KW-1185">Reference proteome</keyword>
<accession>A0ABS2FZ08</accession>
<proteinExistence type="predicted"/>